<protein>
    <recommendedName>
        <fullName evidence="8">Flavodoxin</fullName>
    </recommendedName>
</protein>
<dbReference type="InterPro" id="IPR010086">
    <property type="entry name" value="Flavodoxin_lc"/>
</dbReference>
<proteinExistence type="inferred from homology"/>
<dbReference type="Proteomes" id="UP000283077">
    <property type="component" value="Unassembled WGS sequence"/>
</dbReference>
<evidence type="ECO:0000256" key="1">
    <source>
        <dbReference type="ARBA" id="ARBA00001917"/>
    </source>
</evidence>
<evidence type="ECO:0000313" key="11">
    <source>
        <dbReference type="Proteomes" id="UP000283077"/>
    </source>
</evidence>
<dbReference type="OrthoDB" id="359268at2"/>
<organism evidence="10 11">
    <name type="scientific">Rheinheimera riviphila</name>
    <dbReference type="NCBI Taxonomy" id="1834037"/>
    <lineage>
        <taxon>Bacteria</taxon>
        <taxon>Pseudomonadati</taxon>
        <taxon>Pseudomonadota</taxon>
        <taxon>Gammaproteobacteria</taxon>
        <taxon>Chromatiales</taxon>
        <taxon>Chromatiaceae</taxon>
        <taxon>Rheinheimera</taxon>
    </lineage>
</organism>
<keyword evidence="5 8" id="KW-0285">Flavoprotein</keyword>
<dbReference type="InterPro" id="IPR008254">
    <property type="entry name" value="Flavodoxin/NO_synth"/>
</dbReference>
<evidence type="ECO:0000256" key="2">
    <source>
        <dbReference type="ARBA" id="ARBA00003297"/>
    </source>
</evidence>
<dbReference type="RefSeq" id="WP_127697087.1">
    <property type="nucleotide sequence ID" value="NZ_SACS01000001.1"/>
</dbReference>
<evidence type="ECO:0000256" key="8">
    <source>
        <dbReference type="PIRNR" id="PIRNR038996"/>
    </source>
</evidence>
<dbReference type="InterPro" id="IPR001226">
    <property type="entry name" value="Flavodoxin_CS"/>
</dbReference>
<dbReference type="InterPro" id="IPR050619">
    <property type="entry name" value="Flavodoxin"/>
</dbReference>
<reference evidence="10 11" key="1">
    <citation type="submission" date="2019-01" db="EMBL/GenBank/DDBJ databases">
        <authorList>
            <person name="Chen W.-M."/>
        </authorList>
    </citation>
    <scope>NUCLEOTIDE SEQUENCE [LARGE SCALE GENOMIC DNA]</scope>
    <source>
        <strain evidence="10 11">KYPC3</strain>
    </source>
</reference>
<keyword evidence="11" id="KW-1185">Reference proteome</keyword>
<dbReference type="GO" id="GO:0010181">
    <property type="term" value="F:FMN binding"/>
    <property type="evidence" value="ECO:0007669"/>
    <property type="project" value="UniProtKB-UniRule"/>
</dbReference>
<keyword evidence="4 8" id="KW-0813">Transport</keyword>
<dbReference type="NCBIfam" id="TIGR01752">
    <property type="entry name" value="flav_long"/>
    <property type="match status" value="1"/>
</dbReference>
<dbReference type="PROSITE" id="PS00201">
    <property type="entry name" value="FLAVODOXIN"/>
    <property type="match status" value="1"/>
</dbReference>
<gene>
    <name evidence="10" type="primary">fldB</name>
    <name evidence="10" type="ORF">EOE67_00370</name>
</gene>
<evidence type="ECO:0000313" key="10">
    <source>
        <dbReference type="EMBL" id="RVU41690.1"/>
    </source>
</evidence>
<dbReference type="EMBL" id="SACS01000001">
    <property type="protein sequence ID" value="RVU41690.1"/>
    <property type="molecule type" value="Genomic_DNA"/>
</dbReference>
<evidence type="ECO:0000256" key="3">
    <source>
        <dbReference type="ARBA" id="ARBA00005267"/>
    </source>
</evidence>
<feature type="domain" description="Flavodoxin-like" evidence="9">
    <location>
        <begin position="5"/>
        <end position="174"/>
    </location>
</feature>
<dbReference type="PANTHER" id="PTHR42809:SF3">
    <property type="entry name" value="FLAVODOXIN 2"/>
    <property type="match status" value="1"/>
</dbReference>
<dbReference type="GO" id="GO:0009055">
    <property type="term" value="F:electron transfer activity"/>
    <property type="evidence" value="ECO:0007669"/>
    <property type="project" value="UniProtKB-UniRule"/>
</dbReference>
<accession>A0A437R4I7</accession>
<evidence type="ECO:0000256" key="6">
    <source>
        <dbReference type="ARBA" id="ARBA00022643"/>
    </source>
</evidence>
<dbReference type="PROSITE" id="PS50902">
    <property type="entry name" value="FLAVODOXIN_LIKE"/>
    <property type="match status" value="1"/>
</dbReference>
<comment type="function">
    <text evidence="2 8">Low-potential electron donor to a number of redox enzymes.</text>
</comment>
<dbReference type="Pfam" id="PF00258">
    <property type="entry name" value="Flavodoxin_1"/>
    <property type="match status" value="1"/>
</dbReference>
<dbReference type="PIRSF" id="PIRSF038996">
    <property type="entry name" value="FldA"/>
    <property type="match status" value="1"/>
</dbReference>
<evidence type="ECO:0000259" key="9">
    <source>
        <dbReference type="PROSITE" id="PS50902"/>
    </source>
</evidence>
<keyword evidence="6 8" id="KW-0288">FMN</keyword>
<sequence>MSLKIAVFYGSTTCYTEMTAEKIQALLAVDPALPAGSSVTLHNLKQQPLATMVEYDVLILGISTWDFGELQEDWEAHWDDIAAVDLSGKIVAIYGMGDQLGYAEWFVDAIGMLHQAISDQPCQRIGFWSTEGYEFIKSKAVTDDGEWFYGLALDEENQYDQTDQRLSLWLNQIVEEITELQ</sequence>
<comment type="caution">
    <text evidence="10">The sequence shown here is derived from an EMBL/GenBank/DDBJ whole genome shotgun (WGS) entry which is preliminary data.</text>
</comment>
<dbReference type="PANTHER" id="PTHR42809">
    <property type="entry name" value="FLAVODOXIN 2"/>
    <property type="match status" value="1"/>
</dbReference>
<evidence type="ECO:0000256" key="4">
    <source>
        <dbReference type="ARBA" id="ARBA00022448"/>
    </source>
</evidence>
<keyword evidence="7 8" id="KW-0249">Electron transport</keyword>
<dbReference type="AlphaFoldDB" id="A0A437R4I7"/>
<evidence type="ECO:0000256" key="5">
    <source>
        <dbReference type="ARBA" id="ARBA00022630"/>
    </source>
</evidence>
<evidence type="ECO:0000256" key="7">
    <source>
        <dbReference type="ARBA" id="ARBA00022982"/>
    </source>
</evidence>
<comment type="similarity">
    <text evidence="3 8">Belongs to the flavodoxin family.</text>
</comment>
<dbReference type="InterPro" id="IPR029039">
    <property type="entry name" value="Flavoprotein-like_sf"/>
</dbReference>
<dbReference type="Gene3D" id="3.40.50.360">
    <property type="match status" value="1"/>
</dbReference>
<dbReference type="NCBIfam" id="NF009023">
    <property type="entry name" value="PRK12359.1"/>
    <property type="match status" value="1"/>
</dbReference>
<dbReference type="SUPFAM" id="SSF52218">
    <property type="entry name" value="Flavoproteins"/>
    <property type="match status" value="1"/>
</dbReference>
<comment type="cofactor">
    <cofactor evidence="1 8">
        <name>FMN</name>
        <dbReference type="ChEBI" id="CHEBI:58210"/>
    </cofactor>
</comment>
<name>A0A437R4I7_9GAMM</name>